<evidence type="ECO:0000256" key="12">
    <source>
        <dbReference type="ARBA" id="ARBA00073171"/>
    </source>
</evidence>
<dbReference type="STRING" id="1123024.GCA_000423625_01601"/>
<keyword evidence="6 14" id="KW-0479">Metal-binding</keyword>
<feature type="binding site" evidence="14">
    <location>
        <position position="174"/>
    </location>
    <ligand>
        <name>molybdate</name>
        <dbReference type="ChEBI" id="CHEBI:36264"/>
    </ligand>
</feature>
<evidence type="ECO:0000256" key="3">
    <source>
        <dbReference type="ARBA" id="ARBA00022448"/>
    </source>
</evidence>
<dbReference type="GO" id="GO:0005886">
    <property type="term" value="C:plasma membrane"/>
    <property type="evidence" value="ECO:0007669"/>
    <property type="project" value="UniProtKB-SubCell"/>
</dbReference>
<dbReference type="CDD" id="cd13538">
    <property type="entry name" value="PBP2_ModA_like_1"/>
    <property type="match status" value="1"/>
</dbReference>
<dbReference type="Pfam" id="PF13531">
    <property type="entry name" value="SBP_bac_11"/>
    <property type="match status" value="1"/>
</dbReference>
<evidence type="ECO:0000313" key="15">
    <source>
        <dbReference type="EMBL" id="GEL17022.1"/>
    </source>
</evidence>
<sequence length="259" mass="26125">MLGAVIAGLGLVLAACGGGSAGSDAAEGSGASDQTLTVFAAASLTETFTELGKRFETDHPGVTVRFNFAGSSNLAQQIVSGAPADVFASANTKQMGVVADKAMIVGEPQVFVTNRLQIAVAPGNPKGVASFADLAEPETTLVVCAPQVPCGSATQKVEQATGVDLKPVSEEPDVRSVLGKVISGNADAGLVYVTDVAAEKGKVDGVNFPEAEKAINDYPIGVVTSSKNQELATQFVELVRGEVGAKVLETAGFGTPAGS</sequence>
<evidence type="ECO:0000313" key="16">
    <source>
        <dbReference type="Proteomes" id="UP000321328"/>
    </source>
</evidence>
<evidence type="ECO:0000256" key="2">
    <source>
        <dbReference type="ARBA" id="ARBA00009175"/>
    </source>
</evidence>
<comment type="subunit">
    <text evidence="11">The complex is composed of two ATP-binding proteins (ModC), two transmembrane proteins (ModB) and a solute-binding protein (ModA).</text>
</comment>
<reference evidence="15 16" key="1">
    <citation type="submission" date="2019-07" db="EMBL/GenBank/DDBJ databases">
        <title>Whole genome shotgun sequence of Pseudonocardia asaccharolytica NBRC 16224.</title>
        <authorList>
            <person name="Hosoyama A."/>
            <person name="Uohara A."/>
            <person name="Ohji S."/>
            <person name="Ichikawa N."/>
        </authorList>
    </citation>
    <scope>NUCLEOTIDE SEQUENCE [LARGE SCALE GENOMIC DNA]</scope>
    <source>
        <strain evidence="15 16">NBRC 16224</strain>
    </source>
</reference>
<evidence type="ECO:0000256" key="8">
    <source>
        <dbReference type="ARBA" id="ARBA00023136"/>
    </source>
</evidence>
<dbReference type="InterPro" id="IPR050682">
    <property type="entry name" value="ModA/WtpA"/>
</dbReference>
<dbReference type="Proteomes" id="UP000321328">
    <property type="component" value="Unassembled WGS sequence"/>
</dbReference>
<accession>A0A511CWU2</accession>
<comment type="caution">
    <text evidence="15">The sequence shown here is derived from an EMBL/GenBank/DDBJ whole genome shotgun (WGS) entry which is preliminary data.</text>
</comment>
<evidence type="ECO:0000256" key="5">
    <source>
        <dbReference type="ARBA" id="ARBA00022505"/>
    </source>
</evidence>
<keyword evidence="9" id="KW-0826">Tungsten</keyword>
<keyword evidence="7" id="KW-0732">Signal</keyword>
<comment type="function">
    <text evidence="10">Involved in the transport of molybdenum into the cell. Part of the binding-protein-dependent transport system ModABCD.</text>
</comment>
<evidence type="ECO:0000256" key="1">
    <source>
        <dbReference type="ARBA" id="ARBA00004193"/>
    </source>
</evidence>
<evidence type="ECO:0000256" key="4">
    <source>
        <dbReference type="ARBA" id="ARBA00022475"/>
    </source>
</evidence>
<organism evidence="15 16">
    <name type="scientific">Pseudonocardia asaccharolytica DSM 44247 = NBRC 16224</name>
    <dbReference type="NCBI Taxonomy" id="1123024"/>
    <lineage>
        <taxon>Bacteria</taxon>
        <taxon>Bacillati</taxon>
        <taxon>Actinomycetota</taxon>
        <taxon>Actinomycetes</taxon>
        <taxon>Pseudonocardiales</taxon>
        <taxon>Pseudonocardiaceae</taxon>
        <taxon>Pseudonocardia</taxon>
    </lineage>
</organism>
<evidence type="ECO:0000256" key="11">
    <source>
        <dbReference type="ARBA" id="ARBA00062515"/>
    </source>
</evidence>
<evidence type="ECO:0000256" key="14">
    <source>
        <dbReference type="PIRSR" id="PIRSR004846-1"/>
    </source>
</evidence>
<feature type="binding site" evidence="14">
    <location>
        <position position="43"/>
    </location>
    <ligand>
        <name>molybdate</name>
        <dbReference type="ChEBI" id="CHEBI:36264"/>
    </ligand>
</feature>
<dbReference type="PANTHER" id="PTHR30632">
    <property type="entry name" value="MOLYBDATE-BINDING PERIPLASMIC PROTEIN"/>
    <property type="match status" value="1"/>
</dbReference>
<feature type="binding site" evidence="14">
    <location>
        <position position="192"/>
    </location>
    <ligand>
        <name>molybdate</name>
        <dbReference type="ChEBI" id="CHEBI:36264"/>
    </ligand>
</feature>
<proteinExistence type="inferred from homology"/>
<dbReference type="InterPro" id="IPR005950">
    <property type="entry name" value="ModA"/>
</dbReference>
<keyword evidence="4" id="KW-1003">Cell membrane</keyword>
<dbReference type="Gene3D" id="3.40.190.10">
    <property type="entry name" value="Periplasmic binding protein-like II"/>
    <property type="match status" value="2"/>
</dbReference>
<comment type="similarity">
    <text evidence="2">Belongs to the bacterial solute-binding protein ModA family.</text>
</comment>
<keyword evidence="5 14" id="KW-0500">Molybdenum</keyword>
<evidence type="ECO:0000256" key="13">
    <source>
        <dbReference type="ARBA" id="ARBA00078141"/>
    </source>
</evidence>
<keyword evidence="8" id="KW-0472">Membrane</keyword>
<dbReference type="EMBL" id="BJVI01000005">
    <property type="protein sequence ID" value="GEL17022.1"/>
    <property type="molecule type" value="Genomic_DNA"/>
</dbReference>
<keyword evidence="3" id="KW-0813">Transport</keyword>
<dbReference type="GO" id="GO:0030973">
    <property type="term" value="F:molybdate ion binding"/>
    <property type="evidence" value="ECO:0007669"/>
    <property type="project" value="TreeGrafter"/>
</dbReference>
<dbReference type="GO" id="GO:0046872">
    <property type="term" value="F:metal ion binding"/>
    <property type="evidence" value="ECO:0007669"/>
    <property type="project" value="UniProtKB-KW"/>
</dbReference>
<dbReference type="PANTHER" id="PTHR30632:SF0">
    <property type="entry name" value="SULFATE-BINDING PROTEIN"/>
    <property type="match status" value="1"/>
</dbReference>
<dbReference type="AlphaFoldDB" id="A0A511CWU2"/>
<keyword evidence="16" id="KW-1185">Reference proteome</keyword>
<dbReference type="GO" id="GO:0015689">
    <property type="term" value="P:molybdate ion transport"/>
    <property type="evidence" value="ECO:0007669"/>
    <property type="project" value="InterPro"/>
</dbReference>
<name>A0A511CWU2_9PSEU</name>
<evidence type="ECO:0000256" key="6">
    <source>
        <dbReference type="ARBA" id="ARBA00022723"/>
    </source>
</evidence>
<dbReference type="NCBIfam" id="TIGR01256">
    <property type="entry name" value="modA"/>
    <property type="match status" value="1"/>
</dbReference>
<dbReference type="FunFam" id="3.40.190.10:FF:000030">
    <property type="entry name" value="Molybdate ABC transporter substrate-binding protein"/>
    <property type="match status" value="1"/>
</dbReference>
<evidence type="ECO:0000256" key="10">
    <source>
        <dbReference type="ARBA" id="ARBA00056002"/>
    </source>
</evidence>
<protein>
    <recommendedName>
        <fullName evidence="12">Molybdate-binding protein ModA</fullName>
    </recommendedName>
    <alternativeName>
        <fullName evidence="13">Molybdate/tungstate-binding protein ModA</fullName>
    </alternativeName>
</protein>
<dbReference type="PIRSF" id="PIRSF004846">
    <property type="entry name" value="ModA"/>
    <property type="match status" value="1"/>
</dbReference>
<gene>
    <name evidence="15" type="primary">modA</name>
    <name evidence="15" type="ORF">PA7_08590</name>
</gene>
<evidence type="ECO:0000256" key="7">
    <source>
        <dbReference type="ARBA" id="ARBA00022729"/>
    </source>
</evidence>
<evidence type="ECO:0000256" key="9">
    <source>
        <dbReference type="ARBA" id="ARBA00023245"/>
    </source>
</evidence>
<dbReference type="SUPFAM" id="SSF53850">
    <property type="entry name" value="Periplasmic binding protein-like II"/>
    <property type="match status" value="1"/>
</dbReference>
<feature type="binding site" evidence="14">
    <location>
        <position position="71"/>
    </location>
    <ligand>
        <name>molybdate</name>
        <dbReference type="ChEBI" id="CHEBI:36264"/>
    </ligand>
</feature>
<comment type="subcellular location">
    <subcellularLocation>
        <location evidence="1">Cell membrane</location>
        <topology evidence="1">Lipid-anchor</topology>
    </subcellularLocation>
</comment>